<sequence length="80" mass="8727">MLSLLQEKSREPHFCSQEQEVRLAFQHGVTVTGPSCPGRVARQINLDSVRVAEMVASTGPNSLELGTRDGTDVSKIDVVF</sequence>
<evidence type="ECO:0000313" key="1">
    <source>
        <dbReference type="EMBL" id="KIM53673.1"/>
    </source>
</evidence>
<gene>
    <name evidence="1" type="ORF">SCLCIDRAFT_1222652</name>
</gene>
<dbReference type="AlphaFoldDB" id="A0A0C2YVM1"/>
<evidence type="ECO:0000313" key="2">
    <source>
        <dbReference type="Proteomes" id="UP000053989"/>
    </source>
</evidence>
<dbReference type="InParanoid" id="A0A0C2YVM1"/>
<proteinExistence type="predicted"/>
<organism evidence="1 2">
    <name type="scientific">Scleroderma citrinum Foug A</name>
    <dbReference type="NCBI Taxonomy" id="1036808"/>
    <lineage>
        <taxon>Eukaryota</taxon>
        <taxon>Fungi</taxon>
        <taxon>Dikarya</taxon>
        <taxon>Basidiomycota</taxon>
        <taxon>Agaricomycotina</taxon>
        <taxon>Agaricomycetes</taxon>
        <taxon>Agaricomycetidae</taxon>
        <taxon>Boletales</taxon>
        <taxon>Sclerodermatineae</taxon>
        <taxon>Sclerodermataceae</taxon>
        <taxon>Scleroderma</taxon>
    </lineage>
</organism>
<reference evidence="2" key="2">
    <citation type="submission" date="2015-01" db="EMBL/GenBank/DDBJ databases">
        <title>Evolutionary Origins and Diversification of the Mycorrhizal Mutualists.</title>
        <authorList>
            <consortium name="DOE Joint Genome Institute"/>
            <consortium name="Mycorrhizal Genomics Consortium"/>
            <person name="Kohler A."/>
            <person name="Kuo A."/>
            <person name="Nagy L.G."/>
            <person name="Floudas D."/>
            <person name="Copeland A."/>
            <person name="Barry K.W."/>
            <person name="Cichocki N."/>
            <person name="Veneault-Fourrey C."/>
            <person name="LaButti K."/>
            <person name="Lindquist E.A."/>
            <person name="Lipzen A."/>
            <person name="Lundell T."/>
            <person name="Morin E."/>
            <person name="Murat C."/>
            <person name="Riley R."/>
            <person name="Ohm R."/>
            <person name="Sun H."/>
            <person name="Tunlid A."/>
            <person name="Henrissat B."/>
            <person name="Grigoriev I.V."/>
            <person name="Hibbett D.S."/>
            <person name="Martin F."/>
        </authorList>
    </citation>
    <scope>NUCLEOTIDE SEQUENCE [LARGE SCALE GENOMIC DNA]</scope>
    <source>
        <strain evidence="2">Foug A</strain>
    </source>
</reference>
<keyword evidence="2" id="KW-1185">Reference proteome</keyword>
<protein>
    <submittedName>
        <fullName evidence="1">Uncharacterized protein</fullName>
    </submittedName>
</protein>
<dbReference type="Proteomes" id="UP000053989">
    <property type="component" value="Unassembled WGS sequence"/>
</dbReference>
<name>A0A0C2YVM1_9AGAM</name>
<dbReference type="EMBL" id="KN822174">
    <property type="protein sequence ID" value="KIM53673.1"/>
    <property type="molecule type" value="Genomic_DNA"/>
</dbReference>
<dbReference type="HOGENOM" id="CLU_2591183_0_0_1"/>
<reference evidence="1 2" key="1">
    <citation type="submission" date="2014-04" db="EMBL/GenBank/DDBJ databases">
        <authorList>
            <consortium name="DOE Joint Genome Institute"/>
            <person name="Kuo A."/>
            <person name="Kohler A."/>
            <person name="Nagy L.G."/>
            <person name="Floudas D."/>
            <person name="Copeland A."/>
            <person name="Barry K.W."/>
            <person name="Cichocki N."/>
            <person name="Veneault-Fourrey C."/>
            <person name="LaButti K."/>
            <person name="Lindquist E.A."/>
            <person name="Lipzen A."/>
            <person name="Lundell T."/>
            <person name="Morin E."/>
            <person name="Murat C."/>
            <person name="Sun H."/>
            <person name="Tunlid A."/>
            <person name="Henrissat B."/>
            <person name="Grigoriev I.V."/>
            <person name="Hibbett D.S."/>
            <person name="Martin F."/>
            <person name="Nordberg H.P."/>
            <person name="Cantor M.N."/>
            <person name="Hua S.X."/>
        </authorList>
    </citation>
    <scope>NUCLEOTIDE SEQUENCE [LARGE SCALE GENOMIC DNA]</scope>
    <source>
        <strain evidence="1 2">Foug A</strain>
    </source>
</reference>
<accession>A0A0C2YVM1</accession>